<dbReference type="PANTHER" id="PTHR10663:SF405">
    <property type="entry name" value="ARF GUANINE NUCLEOTIDE EXCHANGE FACTOR SYT1"/>
    <property type="match status" value="1"/>
</dbReference>
<feature type="compositionally biased region" description="Polar residues" evidence="1">
    <location>
        <begin position="355"/>
        <end position="373"/>
    </location>
</feature>
<feature type="compositionally biased region" description="Acidic residues" evidence="1">
    <location>
        <begin position="996"/>
        <end position="1006"/>
    </location>
</feature>
<feature type="region of interest" description="Disordered" evidence="1">
    <location>
        <begin position="857"/>
        <end position="877"/>
    </location>
</feature>
<organism evidence="4 5">
    <name type="scientific">Candida dubliniensis (strain CD36 / ATCC MYA-646 / CBS 7987 / NCPF 3949 / NRRL Y-17841)</name>
    <name type="common">Yeast</name>
    <dbReference type="NCBI Taxonomy" id="573826"/>
    <lineage>
        <taxon>Eukaryota</taxon>
        <taxon>Fungi</taxon>
        <taxon>Dikarya</taxon>
        <taxon>Ascomycota</taxon>
        <taxon>Saccharomycotina</taxon>
        <taxon>Pichiomycetes</taxon>
        <taxon>Debaryomycetaceae</taxon>
        <taxon>Candida/Lodderomyces clade</taxon>
        <taxon>Candida</taxon>
    </lineage>
</organism>
<dbReference type="SUPFAM" id="SSF48425">
    <property type="entry name" value="Sec7 domain"/>
    <property type="match status" value="1"/>
</dbReference>
<feature type="region of interest" description="Disordered" evidence="1">
    <location>
        <begin position="993"/>
        <end position="1033"/>
    </location>
</feature>
<dbReference type="AlphaFoldDB" id="B9WJS8"/>
<evidence type="ECO:0000259" key="2">
    <source>
        <dbReference type="PROSITE" id="PS50190"/>
    </source>
</evidence>
<dbReference type="Pfam" id="PF01369">
    <property type="entry name" value="Sec7"/>
    <property type="match status" value="1"/>
</dbReference>
<dbReference type="PROSITE" id="PS50190">
    <property type="entry name" value="SEC7"/>
    <property type="match status" value="1"/>
</dbReference>
<proteinExistence type="predicted"/>
<dbReference type="OrthoDB" id="2157641at2759"/>
<dbReference type="RefSeq" id="XP_002421523.1">
    <property type="nucleotide sequence ID" value="XM_002421478.1"/>
</dbReference>
<dbReference type="GO" id="GO:0005085">
    <property type="term" value="F:guanyl-nucleotide exchange factor activity"/>
    <property type="evidence" value="ECO:0007669"/>
    <property type="project" value="InterPro"/>
</dbReference>
<dbReference type="Gene3D" id="1.10.1000.11">
    <property type="entry name" value="Arf Nucleotide-binding Site Opener,domain 2"/>
    <property type="match status" value="1"/>
</dbReference>
<evidence type="ECO:0000313" key="3">
    <source>
        <dbReference type="CGD" id="CAL0000166950"/>
    </source>
</evidence>
<evidence type="ECO:0000313" key="5">
    <source>
        <dbReference type="Proteomes" id="UP000002605"/>
    </source>
</evidence>
<dbReference type="Proteomes" id="UP000002605">
    <property type="component" value="Chromosome 7"/>
</dbReference>
<dbReference type="CGD" id="CAL0000166950">
    <property type="gene designation" value="Cd36_73140"/>
</dbReference>
<dbReference type="GO" id="GO:0032012">
    <property type="term" value="P:regulation of ARF protein signal transduction"/>
    <property type="evidence" value="ECO:0007669"/>
    <property type="project" value="InterPro"/>
</dbReference>
<dbReference type="InterPro" id="IPR011993">
    <property type="entry name" value="PH-like_dom_sf"/>
</dbReference>
<feature type="compositionally biased region" description="Low complexity" evidence="1">
    <location>
        <begin position="326"/>
        <end position="338"/>
    </location>
</feature>
<feature type="compositionally biased region" description="Polar residues" evidence="1">
    <location>
        <begin position="418"/>
        <end position="441"/>
    </location>
</feature>
<dbReference type="eggNOG" id="KOG0929">
    <property type="taxonomic scope" value="Eukaryota"/>
</dbReference>
<feature type="compositionally biased region" description="Basic residues" evidence="1">
    <location>
        <begin position="290"/>
        <end position="306"/>
    </location>
</feature>
<feature type="compositionally biased region" description="Basic and acidic residues" evidence="1">
    <location>
        <begin position="54"/>
        <end position="72"/>
    </location>
</feature>
<dbReference type="InterPro" id="IPR023394">
    <property type="entry name" value="Sec7_C_sf"/>
</dbReference>
<dbReference type="VEuPathDB" id="FungiDB:CD36_73140"/>
<reference evidence="4 5" key="1">
    <citation type="journal article" date="2009" name="Genome Res.">
        <title>Comparative genomics of the fungal pathogens Candida dubliniensis and Candida albicans.</title>
        <authorList>
            <person name="Jackson A.P."/>
            <person name="Gamble J.A."/>
            <person name="Yeomans T."/>
            <person name="Moran G.P."/>
            <person name="Saunders D."/>
            <person name="Harris D."/>
            <person name="Aslett M."/>
            <person name="Barrell J.F."/>
            <person name="Butler G."/>
            <person name="Citiulo F."/>
            <person name="Coleman D.C."/>
            <person name="de Groot P.W.J."/>
            <person name="Goodwin T.J."/>
            <person name="Quail M.A."/>
            <person name="McQuillan J."/>
            <person name="Munro C.A."/>
            <person name="Pain A."/>
            <person name="Poulter R.T."/>
            <person name="Rajandream M.A."/>
            <person name="Renauld H."/>
            <person name="Spiering M.J."/>
            <person name="Tivey A."/>
            <person name="Gow N.A.R."/>
            <person name="Barrell B."/>
            <person name="Sullivan D.J."/>
            <person name="Berriman M."/>
        </authorList>
    </citation>
    <scope>NUCLEOTIDE SEQUENCE [LARGE SCALE GENOMIC DNA]</scope>
    <source>
        <strain evidence="5">CD36 / ATCC MYA-646 / CBS 7987 / NCPF 3949 / NRRL Y-17841</strain>
    </source>
</reference>
<sequence>MVSAVSNITESSVTSSTTPDSSINMTKPPPISTSNKIKHHPPKDDKPLPITPNRDGHKSEDKETTTSSKDEPSSSTNSDSQKSESTDKEDKSSSETSNKDDDTEYRLIAKRLFDEEFVSIMPQEYTQFLAAGDRDSTKIRNYYMDLFKWPPNLLKSTRMLCSKLYLKGESQEIDRILSSFTKSYLKQHPKNVFCTKNFEQIYIIIYSLILLNTALHNSELNKKSRISQSDFIRNTFTTFVQQNEKLSKSLTVKQKIAIENELSSFYEDLSKNELHLKTADEAGSSSISKSQHHHHHHHQSHHHHSDHGHQHTNVLSNRLSKASQDSTTTETTNASTNSPITPANEPTNEDGAVLTRQQSASSIWSTDTTNRRSSLAMKRYTTTTSEISNFNATAQNPNRSPVQRVGMARALVGHQRQQQFQSEKSSMYKNGNPSLYSQASGVPQLKNRPSYDQMKSLNKRSSRQSVISKDSGNNGDDVISILSFDTMNLPMHDESDAQHFNQQMEDFNVDDYQDKYDLTLELQGSPYLKEGLLKLKILNNDSVDEIEGNSNSSSSSSSSASANHGKFLSFFSRPANSSSSTSNMNNHKFTENFVVISKGELSLYSFDPKVIKKYKKRNGHQQQQTEPDDDDIVGDGNWLKNAAKIGTYNLCSTYADLEKTTSQGKVMWSLTFPKTSKRQPKKFIFEAGTKEVALEFINTCNFWAAKITAIPTLEESVSSLEYGWTNLDYIIAHRESFKKSRNIMKYEPVVKGVYLSNYIVNSEETNHLGMMRQFVKTSNYYNQLKKLYNEFTEMKQKFLINLPKCHFNCSNHSRILTNYDTKINDYNLEMKKYKNYLIILGFGLQLRFDLEDQDRQQQYDTSLENEDVDDDEEGEEDYETIGETLATTDRASSAGARSNTTSYHDDELTKLVKFEIKKLFFNMKDISKVIPTFRSSKSIKNLADLAQDIDNKLVKSPKTFTLANYNENESPINQLLATTNANPTVKSSSMIMESSIAEEPEDTEDSEITRRSSKVNNSKDHSPATSISSSIKKPNLKIANSEVSAVVI</sequence>
<dbReference type="PANTHER" id="PTHR10663">
    <property type="entry name" value="GUANYL-NUCLEOTIDE EXCHANGE FACTOR"/>
    <property type="match status" value="1"/>
</dbReference>
<feature type="compositionally biased region" description="Basic and acidic residues" evidence="1">
    <location>
        <begin position="81"/>
        <end position="100"/>
    </location>
</feature>
<dbReference type="InterPro" id="IPR000904">
    <property type="entry name" value="Sec7_dom"/>
</dbReference>
<name>B9WJS8_CANDC</name>
<dbReference type="EMBL" id="FM992694">
    <property type="protein sequence ID" value="CAX40863.1"/>
    <property type="molecule type" value="Genomic_DNA"/>
</dbReference>
<feature type="compositionally biased region" description="Low complexity" evidence="1">
    <location>
        <begin position="1"/>
        <end position="22"/>
    </location>
</feature>
<dbReference type="GeneID" id="8049217"/>
<accession>B9WJS8</accession>
<dbReference type="KEGG" id="cdu:CD36_73140"/>
<evidence type="ECO:0000256" key="1">
    <source>
        <dbReference type="SAM" id="MobiDB-lite"/>
    </source>
</evidence>
<feature type="compositionally biased region" description="Acidic residues" evidence="1">
    <location>
        <begin position="863"/>
        <end position="877"/>
    </location>
</feature>
<keyword evidence="5" id="KW-1185">Reference proteome</keyword>
<feature type="compositionally biased region" description="Polar residues" evidence="1">
    <location>
        <begin position="312"/>
        <end position="325"/>
    </location>
</feature>
<dbReference type="InterPro" id="IPR035999">
    <property type="entry name" value="Sec7_dom_sf"/>
</dbReference>
<evidence type="ECO:0000313" key="4">
    <source>
        <dbReference type="EMBL" id="CAX40863.1"/>
    </source>
</evidence>
<feature type="region of interest" description="Disordered" evidence="1">
    <location>
        <begin position="418"/>
        <end position="472"/>
    </location>
</feature>
<feature type="region of interest" description="Disordered" evidence="1">
    <location>
        <begin position="1"/>
        <end position="100"/>
    </location>
</feature>
<feature type="domain" description="SEC7" evidence="2">
    <location>
        <begin position="100"/>
        <end position="272"/>
    </location>
</feature>
<dbReference type="Gene3D" id="2.30.29.30">
    <property type="entry name" value="Pleckstrin-homology domain (PH domain)/Phosphotyrosine-binding domain (PTB)"/>
    <property type="match status" value="1"/>
</dbReference>
<dbReference type="SMART" id="SM00222">
    <property type="entry name" value="Sec7"/>
    <property type="match status" value="1"/>
</dbReference>
<dbReference type="HOGENOM" id="CLU_008870_0_0_1"/>
<protein>
    <submittedName>
        <fullName evidence="4">Guanyl nucleotide exchange factor, putative</fullName>
    </submittedName>
</protein>
<gene>
    <name evidence="3" type="ordered locus">Cd36_73140</name>
    <name evidence="4" type="ORF">CD36_73140</name>
</gene>
<feature type="region of interest" description="Disordered" evidence="1">
    <location>
        <begin position="280"/>
        <end position="375"/>
    </location>
</feature>
<feature type="compositionally biased region" description="Polar residues" evidence="1">
    <location>
        <begin position="463"/>
        <end position="472"/>
    </location>
</feature>
<feature type="compositionally biased region" description="Polar residues" evidence="1">
    <location>
        <begin position="1023"/>
        <end position="1032"/>
    </location>
</feature>